<accession>A0A7Y6A4L6</accession>
<feature type="transmembrane region" description="Helical" evidence="1">
    <location>
        <begin position="20"/>
        <end position="41"/>
    </location>
</feature>
<keyword evidence="3" id="KW-1185">Reference proteome</keyword>
<dbReference type="EMBL" id="JABMCI010000069">
    <property type="protein sequence ID" value="NUU18948.1"/>
    <property type="molecule type" value="Genomic_DNA"/>
</dbReference>
<keyword evidence="1" id="KW-1133">Transmembrane helix</keyword>
<evidence type="ECO:0000313" key="3">
    <source>
        <dbReference type="Proteomes" id="UP000565724"/>
    </source>
</evidence>
<feature type="transmembrane region" description="Helical" evidence="1">
    <location>
        <begin position="47"/>
        <end position="65"/>
    </location>
</feature>
<dbReference type="Proteomes" id="UP000565724">
    <property type="component" value="Unassembled WGS sequence"/>
</dbReference>
<evidence type="ECO:0000313" key="2">
    <source>
        <dbReference type="EMBL" id="NUU18948.1"/>
    </source>
</evidence>
<reference evidence="2 3" key="1">
    <citation type="submission" date="2020-05" db="EMBL/GenBank/DDBJ databases">
        <title>Genome Sequencing of Type Strains.</title>
        <authorList>
            <person name="Lemaire J.F."/>
            <person name="Inderbitzin P."/>
            <person name="Gregorio O.A."/>
            <person name="Collins S.B."/>
            <person name="Wespe N."/>
            <person name="Knight-Connoni V."/>
        </authorList>
    </citation>
    <scope>NUCLEOTIDE SEQUENCE [LARGE SCALE GENOMIC DNA]</scope>
    <source>
        <strain evidence="2 3">ATCC 25174</strain>
    </source>
</reference>
<sequence>MLHPTRTTPPPVAIDLERVVLVGTGIWGLALLVTGVLVATGELEWDIVWVCATGVVLGLLGAAWARRNRPAPPVVPTDAPPAQP</sequence>
<comment type="caution">
    <text evidence="2">The sequence shown here is derived from an EMBL/GenBank/DDBJ whole genome shotgun (WGS) entry which is preliminary data.</text>
</comment>
<dbReference type="Pfam" id="PF10745">
    <property type="entry name" value="DUF2530"/>
    <property type="match status" value="1"/>
</dbReference>
<keyword evidence="1" id="KW-0812">Transmembrane</keyword>
<protein>
    <submittedName>
        <fullName evidence="2">DUF2530 domain-containing protein</fullName>
    </submittedName>
</protein>
<name>A0A7Y6A4L6_9CELL</name>
<evidence type="ECO:0000256" key="1">
    <source>
        <dbReference type="SAM" id="Phobius"/>
    </source>
</evidence>
<keyword evidence="1" id="KW-0472">Membrane</keyword>
<proteinExistence type="predicted"/>
<dbReference type="AlphaFoldDB" id="A0A7Y6A4L6"/>
<organism evidence="2 3">
    <name type="scientific">Cellulomonas humilata</name>
    <dbReference type="NCBI Taxonomy" id="144055"/>
    <lineage>
        <taxon>Bacteria</taxon>
        <taxon>Bacillati</taxon>
        <taxon>Actinomycetota</taxon>
        <taxon>Actinomycetes</taxon>
        <taxon>Micrococcales</taxon>
        <taxon>Cellulomonadaceae</taxon>
        <taxon>Cellulomonas</taxon>
    </lineage>
</organism>
<dbReference type="InterPro" id="IPR019681">
    <property type="entry name" value="DUF2530"/>
</dbReference>
<gene>
    <name evidence="2" type="ORF">HP550_16985</name>
</gene>